<sequence>MEQRIMIAGFGGQGVLLMGQLIAQGAMDEGKFVSWLPSYGPEMRGGTANCSVVVGDEPVGSPVVTEPDVAIIMNKPSLISFEKAVKPGGVLLYNTSLIDQKPTRTDITVVEVPCNDIAAELGNARVANMVMLGAYCRAAGHIALESVEDAMRHKLGEKKAHLMPINRQALDRGVECVK</sequence>
<comment type="caution">
    <text evidence="3">The sequence shown here is derived from an EMBL/GenBank/DDBJ whole genome shotgun (WGS) entry which is preliminary data.</text>
</comment>
<dbReference type="Pfam" id="PF01558">
    <property type="entry name" value="POR"/>
    <property type="match status" value="1"/>
</dbReference>
<name>A0A9D1S3G4_9FIRM</name>
<dbReference type="GO" id="GO:0016625">
    <property type="term" value="F:oxidoreductase activity, acting on the aldehyde or oxo group of donors, iron-sulfur protein as acceptor"/>
    <property type="evidence" value="ECO:0007669"/>
    <property type="project" value="InterPro"/>
</dbReference>
<proteinExistence type="predicted"/>
<evidence type="ECO:0000313" key="3">
    <source>
        <dbReference type="EMBL" id="HIU45979.1"/>
    </source>
</evidence>
<evidence type="ECO:0000259" key="2">
    <source>
        <dbReference type="Pfam" id="PF01558"/>
    </source>
</evidence>
<keyword evidence="1" id="KW-0560">Oxidoreductase</keyword>
<evidence type="ECO:0000313" key="4">
    <source>
        <dbReference type="Proteomes" id="UP000824123"/>
    </source>
</evidence>
<dbReference type="PANTHER" id="PTHR42730">
    <property type="entry name" value="2-OXOGLUTARATE SYNTHASE SUBUNIT KORC"/>
    <property type="match status" value="1"/>
</dbReference>
<reference evidence="3" key="1">
    <citation type="submission" date="2020-10" db="EMBL/GenBank/DDBJ databases">
        <authorList>
            <person name="Gilroy R."/>
        </authorList>
    </citation>
    <scope>NUCLEOTIDE SEQUENCE</scope>
    <source>
        <strain evidence="3">ChiSxjej2B14-8506</strain>
    </source>
</reference>
<dbReference type="InterPro" id="IPR052554">
    <property type="entry name" value="2-oxoglutarate_synth_KorC"/>
</dbReference>
<reference evidence="3" key="2">
    <citation type="journal article" date="2021" name="PeerJ">
        <title>Extensive microbial diversity within the chicken gut microbiome revealed by metagenomics and culture.</title>
        <authorList>
            <person name="Gilroy R."/>
            <person name="Ravi A."/>
            <person name="Getino M."/>
            <person name="Pursley I."/>
            <person name="Horton D.L."/>
            <person name="Alikhan N.F."/>
            <person name="Baker D."/>
            <person name="Gharbi K."/>
            <person name="Hall N."/>
            <person name="Watson M."/>
            <person name="Adriaenssens E.M."/>
            <person name="Foster-Nyarko E."/>
            <person name="Jarju S."/>
            <person name="Secka A."/>
            <person name="Antonio M."/>
            <person name="Oren A."/>
            <person name="Chaudhuri R.R."/>
            <person name="La Ragione R."/>
            <person name="Hildebrand F."/>
            <person name="Pallen M.J."/>
        </authorList>
    </citation>
    <scope>NUCLEOTIDE SEQUENCE</scope>
    <source>
        <strain evidence="3">ChiSxjej2B14-8506</strain>
    </source>
</reference>
<dbReference type="InterPro" id="IPR019752">
    <property type="entry name" value="Pyrv/ketoisovalerate_OxRed_cat"/>
</dbReference>
<evidence type="ECO:0000256" key="1">
    <source>
        <dbReference type="ARBA" id="ARBA00023002"/>
    </source>
</evidence>
<feature type="domain" description="Pyruvate/ketoisovalerate oxidoreductase catalytic" evidence="2">
    <location>
        <begin position="11"/>
        <end position="175"/>
    </location>
</feature>
<dbReference type="SUPFAM" id="SSF53323">
    <property type="entry name" value="Pyruvate-ferredoxin oxidoreductase, PFOR, domain III"/>
    <property type="match status" value="1"/>
</dbReference>
<organism evidence="3 4">
    <name type="scientific">Candidatus Fimadaptatus faecigallinarum</name>
    <dbReference type="NCBI Taxonomy" id="2840814"/>
    <lineage>
        <taxon>Bacteria</taxon>
        <taxon>Bacillati</taxon>
        <taxon>Bacillota</taxon>
        <taxon>Clostridia</taxon>
        <taxon>Eubacteriales</taxon>
        <taxon>Candidatus Fimadaptatus</taxon>
    </lineage>
</organism>
<dbReference type="AlphaFoldDB" id="A0A9D1S3G4"/>
<accession>A0A9D1S3G4</accession>
<dbReference type="NCBIfam" id="TIGR02175">
    <property type="entry name" value="PorC_KorC"/>
    <property type="match status" value="1"/>
</dbReference>
<dbReference type="InterPro" id="IPR002869">
    <property type="entry name" value="Pyrv_flavodox_OxRed_cen"/>
</dbReference>
<gene>
    <name evidence="3" type="ORF">IAC59_01810</name>
</gene>
<dbReference type="EMBL" id="DVNK01000014">
    <property type="protein sequence ID" value="HIU45979.1"/>
    <property type="molecule type" value="Genomic_DNA"/>
</dbReference>
<dbReference type="InterPro" id="IPR011894">
    <property type="entry name" value="PorC_KorC"/>
</dbReference>
<dbReference type="Gene3D" id="3.40.920.10">
    <property type="entry name" value="Pyruvate-ferredoxin oxidoreductase, PFOR, domain III"/>
    <property type="match status" value="1"/>
</dbReference>
<dbReference type="PANTHER" id="PTHR42730:SF1">
    <property type="entry name" value="2-OXOGLUTARATE SYNTHASE SUBUNIT KORC"/>
    <property type="match status" value="1"/>
</dbReference>
<dbReference type="Proteomes" id="UP000824123">
    <property type="component" value="Unassembled WGS sequence"/>
</dbReference>
<protein>
    <submittedName>
        <fullName evidence="3">2-oxoacid:acceptor oxidoreductase family protein</fullName>
    </submittedName>
</protein>